<reference evidence="2" key="1">
    <citation type="submission" date="2023-06" db="EMBL/GenBank/DDBJ databases">
        <authorList>
            <person name="Zeman M."/>
            <person name="Kubasova T."/>
            <person name="Jahodarova E."/>
            <person name="Nykrynova M."/>
            <person name="Rychlik I."/>
        </authorList>
    </citation>
    <scope>NUCLEOTIDE SEQUENCE</scope>
    <source>
        <strain evidence="2">84_SSukc20</strain>
    </source>
</reference>
<comment type="caution">
    <text evidence="2">The sequence shown here is derived from an EMBL/GenBank/DDBJ whole genome shotgun (WGS) entry which is preliminary data.</text>
</comment>
<keyword evidence="3" id="KW-1185">Reference proteome</keyword>
<evidence type="ECO:0000256" key="1">
    <source>
        <dbReference type="SAM" id="SignalP"/>
    </source>
</evidence>
<dbReference type="RefSeq" id="WP_239473427.1">
    <property type="nucleotide sequence ID" value="NZ_JACJKZ010000038.1"/>
</dbReference>
<evidence type="ECO:0000313" key="2">
    <source>
        <dbReference type="EMBL" id="MDN0050982.1"/>
    </source>
</evidence>
<keyword evidence="1" id="KW-0732">Signal</keyword>
<evidence type="ECO:0008006" key="4">
    <source>
        <dbReference type="Google" id="ProtNLM"/>
    </source>
</evidence>
<gene>
    <name evidence="2" type="ORF">QVO10_16680</name>
</gene>
<protein>
    <recommendedName>
        <fullName evidence="4">YjbH domain-containing protein</fullName>
    </recommendedName>
</protein>
<proteinExistence type="predicted"/>
<dbReference type="Proteomes" id="UP001167871">
    <property type="component" value="Unassembled WGS sequence"/>
</dbReference>
<accession>A0ABT7XA69</accession>
<dbReference type="EMBL" id="JAUEII010000060">
    <property type="protein sequence ID" value="MDN0050982.1"/>
    <property type="molecule type" value="Genomic_DNA"/>
</dbReference>
<feature type="chain" id="PRO_5045251465" description="YjbH domain-containing protein" evidence="1">
    <location>
        <begin position="22"/>
        <end position="216"/>
    </location>
</feature>
<organism evidence="2 3">
    <name type="scientific">Bacteroides gallinaceum</name>
    <dbReference type="NCBI Taxonomy" id="1462571"/>
    <lineage>
        <taxon>Bacteria</taxon>
        <taxon>Pseudomonadati</taxon>
        <taxon>Bacteroidota</taxon>
        <taxon>Bacteroidia</taxon>
        <taxon>Bacteroidales</taxon>
        <taxon>Bacteroidaceae</taxon>
        <taxon>Bacteroides</taxon>
    </lineage>
</organism>
<reference evidence="2" key="2">
    <citation type="submission" date="2024-05" db="EMBL/GenBank/DDBJ databases">
        <title>Identification and characterization of horizontal gene transfer across gut microbiota members of farm animals based on homology search.</title>
        <authorList>
            <person name="Schwarzerova J."/>
            <person name="Nykrynova M."/>
            <person name="Jureckova K."/>
            <person name="Cejkova D."/>
            <person name="Rychlik I."/>
        </authorList>
    </citation>
    <scope>NUCLEOTIDE SEQUENCE</scope>
    <source>
        <strain evidence="2">84_SSukc20</strain>
    </source>
</reference>
<feature type="signal peptide" evidence="1">
    <location>
        <begin position="1"/>
        <end position="21"/>
    </location>
</feature>
<name>A0ABT7XA69_9BACE</name>
<sequence>MMKRSWFVFITVICLSATAKAQTEQQPDIQAKQDVRALPDSLQADTLSVALQSPVSFSSPFRPFSMYGITPFDYNYATWELHKGFNASIGLNVTFSPSRYAPSGVGFGQDAAFMYAVPINSRLSIAGGLYATNMDWGFLRYRNVGIAAVAAYQLTDKISIYAYGNKSFMPNRMPYWYPLPNYTPDRIGGMINFKLGESSSFSIGIEGRKNDYPWWY</sequence>
<evidence type="ECO:0000313" key="3">
    <source>
        <dbReference type="Proteomes" id="UP001167871"/>
    </source>
</evidence>